<evidence type="ECO:0000313" key="12">
    <source>
        <dbReference type="RefSeq" id="XP_004495268.1"/>
    </source>
</evidence>
<dbReference type="PaxDb" id="3827-XP_004495268.1"/>
<keyword evidence="4 9" id="KW-0863">Zinc-finger</keyword>
<evidence type="ECO:0000259" key="10">
    <source>
        <dbReference type="PROSITE" id="PS50157"/>
    </source>
</evidence>
<evidence type="ECO:0000256" key="2">
    <source>
        <dbReference type="ARBA" id="ARBA00022723"/>
    </source>
</evidence>
<reference evidence="12" key="2">
    <citation type="submission" date="2025-08" db="UniProtKB">
        <authorList>
            <consortium name="RefSeq"/>
        </authorList>
    </citation>
    <scope>IDENTIFICATION</scope>
    <source>
        <tissue evidence="12">Etiolated seedlings</tissue>
    </source>
</reference>
<dbReference type="GO" id="GO:0005634">
    <property type="term" value="C:nucleus"/>
    <property type="evidence" value="ECO:0007669"/>
    <property type="project" value="UniProtKB-SubCell"/>
</dbReference>
<accession>A0A1S2XX23</accession>
<dbReference type="AlphaFoldDB" id="A0A1S2XX23"/>
<dbReference type="GO" id="GO:0006950">
    <property type="term" value="P:response to stress"/>
    <property type="evidence" value="ECO:0007669"/>
    <property type="project" value="TreeGrafter"/>
</dbReference>
<keyword evidence="2" id="KW-0479">Metal-binding</keyword>
<dbReference type="PROSITE" id="PS00028">
    <property type="entry name" value="ZINC_FINGER_C2H2_1"/>
    <property type="match status" value="2"/>
</dbReference>
<dbReference type="OrthoDB" id="9411774at2759"/>
<dbReference type="PANTHER" id="PTHR26374:SF453">
    <property type="entry name" value="CYS2-HIS2 ZINC FINGER TRANSCRIPTION FACTOR"/>
    <property type="match status" value="1"/>
</dbReference>
<dbReference type="SUPFAM" id="SSF57667">
    <property type="entry name" value="beta-beta-alpha zinc fingers"/>
    <property type="match status" value="1"/>
</dbReference>
<reference evidence="11" key="1">
    <citation type="journal article" date="2013" name="Nat. Biotechnol.">
        <title>Draft genome sequence of chickpea (Cicer arietinum) provides a resource for trait improvement.</title>
        <authorList>
            <person name="Varshney R.K."/>
            <person name="Song C."/>
            <person name="Saxena R.K."/>
            <person name="Azam S."/>
            <person name="Yu S."/>
            <person name="Sharpe A.G."/>
            <person name="Cannon S."/>
            <person name="Baek J."/>
            <person name="Rosen B.D."/>
            <person name="Tar'an B."/>
            <person name="Millan T."/>
            <person name="Zhang X."/>
            <person name="Ramsay L.D."/>
            <person name="Iwata A."/>
            <person name="Wang Y."/>
            <person name="Nelson W."/>
            <person name="Farmer A.D."/>
            <person name="Gaur P.M."/>
            <person name="Soderlund C."/>
            <person name="Penmetsa R.V."/>
            <person name="Xu C."/>
            <person name="Bharti A.K."/>
            <person name="He W."/>
            <person name="Winter P."/>
            <person name="Zhao S."/>
            <person name="Hane J.K."/>
            <person name="Carrasquilla-Garcia N."/>
            <person name="Condie J.A."/>
            <person name="Upadhyaya H.D."/>
            <person name="Luo M.C."/>
            <person name="Thudi M."/>
            <person name="Gowda C.L."/>
            <person name="Singh N.P."/>
            <person name="Lichtenzveig J."/>
            <person name="Gali K.K."/>
            <person name="Rubio J."/>
            <person name="Nadarajan N."/>
            <person name="Dolezel J."/>
            <person name="Bansal K.C."/>
            <person name="Xu X."/>
            <person name="Edwards D."/>
            <person name="Zhang G."/>
            <person name="Kahl G."/>
            <person name="Gil J."/>
            <person name="Singh K.B."/>
            <person name="Datta S.K."/>
            <person name="Jackson S.A."/>
            <person name="Wang J."/>
            <person name="Cook D.R."/>
        </authorList>
    </citation>
    <scope>NUCLEOTIDE SEQUENCE [LARGE SCALE GENOMIC DNA]</scope>
    <source>
        <strain evidence="11">cv. CDC Frontier</strain>
    </source>
</reference>
<keyword evidence="11" id="KW-1185">Reference proteome</keyword>
<dbReference type="SMART" id="SM00355">
    <property type="entry name" value="ZnF_C2H2"/>
    <property type="match status" value="2"/>
</dbReference>
<keyword evidence="3" id="KW-0677">Repeat</keyword>
<organism evidence="11 12">
    <name type="scientific">Cicer arietinum</name>
    <name type="common">Chickpea</name>
    <name type="synonym">Garbanzo</name>
    <dbReference type="NCBI Taxonomy" id="3827"/>
    <lineage>
        <taxon>Eukaryota</taxon>
        <taxon>Viridiplantae</taxon>
        <taxon>Streptophyta</taxon>
        <taxon>Embryophyta</taxon>
        <taxon>Tracheophyta</taxon>
        <taxon>Spermatophyta</taxon>
        <taxon>Magnoliopsida</taxon>
        <taxon>eudicotyledons</taxon>
        <taxon>Gunneridae</taxon>
        <taxon>Pentapetalae</taxon>
        <taxon>rosids</taxon>
        <taxon>fabids</taxon>
        <taxon>Fabales</taxon>
        <taxon>Fabaceae</taxon>
        <taxon>Papilionoideae</taxon>
        <taxon>50 kb inversion clade</taxon>
        <taxon>NPAAA clade</taxon>
        <taxon>Hologalegina</taxon>
        <taxon>IRL clade</taxon>
        <taxon>Cicereae</taxon>
        <taxon>Cicer</taxon>
    </lineage>
</organism>
<feature type="domain" description="C2H2-type" evidence="10">
    <location>
        <begin position="38"/>
        <end position="65"/>
    </location>
</feature>
<evidence type="ECO:0000256" key="9">
    <source>
        <dbReference type="PROSITE-ProRule" id="PRU00042"/>
    </source>
</evidence>
<evidence type="ECO:0000256" key="1">
    <source>
        <dbReference type="ARBA" id="ARBA00004123"/>
    </source>
</evidence>
<feature type="domain" description="C2H2-type" evidence="10">
    <location>
        <begin position="86"/>
        <end position="108"/>
    </location>
</feature>
<evidence type="ECO:0000256" key="3">
    <source>
        <dbReference type="ARBA" id="ARBA00022737"/>
    </source>
</evidence>
<sequence length="168" mass="19130">MKRQRNEEVENINLANCLILLSHPKESKYKKHFGPTEFECITCNRKFSSFQALGGHRASHKKPKLDTTELKVQAQTLSLWNKPKMHGCYICGKEFSVGQALGGHMRRHRIALNEGVSKKKKIVGEVPILKRSNSKKVMCLDLNLTPLHNDLNLLFGNMPPKVHTLFNT</sequence>
<dbReference type="Pfam" id="PF13912">
    <property type="entry name" value="zf-C2H2_6"/>
    <property type="match status" value="2"/>
</dbReference>
<evidence type="ECO:0000256" key="8">
    <source>
        <dbReference type="ARBA" id="ARBA00023242"/>
    </source>
</evidence>
<dbReference type="KEGG" id="cam:101498044"/>
<dbReference type="PANTHER" id="PTHR26374">
    <property type="entry name" value="ZINC FINGER PROTEIN ZAT5"/>
    <property type="match status" value="1"/>
</dbReference>
<keyword evidence="6" id="KW-0805">Transcription regulation</keyword>
<dbReference type="STRING" id="3827.A0A1S2XX23"/>
<dbReference type="GO" id="GO:0010200">
    <property type="term" value="P:response to chitin"/>
    <property type="evidence" value="ECO:0007669"/>
    <property type="project" value="TreeGrafter"/>
</dbReference>
<evidence type="ECO:0000256" key="4">
    <source>
        <dbReference type="ARBA" id="ARBA00022771"/>
    </source>
</evidence>
<evidence type="ECO:0000256" key="6">
    <source>
        <dbReference type="ARBA" id="ARBA00023015"/>
    </source>
</evidence>
<dbReference type="InterPro" id="IPR036236">
    <property type="entry name" value="Znf_C2H2_sf"/>
</dbReference>
<evidence type="ECO:0000256" key="5">
    <source>
        <dbReference type="ARBA" id="ARBA00022833"/>
    </source>
</evidence>
<dbReference type="eggNOG" id="KOG1721">
    <property type="taxonomic scope" value="Eukaryota"/>
</dbReference>
<evidence type="ECO:0000256" key="7">
    <source>
        <dbReference type="ARBA" id="ARBA00023163"/>
    </source>
</evidence>
<name>A0A1S2XX23_CICAR</name>
<evidence type="ECO:0000313" key="11">
    <source>
        <dbReference type="Proteomes" id="UP000087171"/>
    </source>
</evidence>
<dbReference type="GO" id="GO:0008270">
    <property type="term" value="F:zinc ion binding"/>
    <property type="evidence" value="ECO:0007669"/>
    <property type="project" value="UniProtKB-KW"/>
</dbReference>
<dbReference type="InterPro" id="IPR013087">
    <property type="entry name" value="Znf_C2H2_type"/>
</dbReference>
<dbReference type="RefSeq" id="XP_004495268.1">
    <property type="nucleotide sequence ID" value="XM_004495211.2"/>
</dbReference>
<dbReference type="Gene3D" id="3.30.160.60">
    <property type="entry name" value="Classic Zinc Finger"/>
    <property type="match status" value="1"/>
</dbReference>
<protein>
    <submittedName>
        <fullName evidence="12">Zinc finger protein ZAT11-like</fullName>
    </submittedName>
</protein>
<keyword evidence="7" id="KW-0804">Transcription</keyword>
<keyword evidence="5" id="KW-0862">Zinc</keyword>
<dbReference type="GeneID" id="101498044"/>
<dbReference type="PROSITE" id="PS50157">
    <property type="entry name" value="ZINC_FINGER_C2H2_2"/>
    <property type="match status" value="2"/>
</dbReference>
<dbReference type="Proteomes" id="UP000087171">
    <property type="component" value="Chromosome Ca4"/>
</dbReference>
<comment type="subcellular location">
    <subcellularLocation>
        <location evidence="1">Nucleus</location>
    </subcellularLocation>
</comment>
<keyword evidence="8" id="KW-0539">Nucleus</keyword>
<gene>
    <name evidence="12" type="primary">LOC101498044</name>
</gene>
<proteinExistence type="predicted"/>